<dbReference type="EMBL" id="FZQP02006992">
    <property type="protein sequence ID" value="VVD05623.1"/>
    <property type="molecule type" value="Genomic_DNA"/>
</dbReference>
<dbReference type="Proteomes" id="UP000324832">
    <property type="component" value="Unassembled WGS sequence"/>
</dbReference>
<accession>A0A5E4R8K4</accession>
<proteinExistence type="predicted"/>
<dbReference type="AlphaFoldDB" id="A0A5E4R8K4"/>
<keyword evidence="2" id="KW-1185">Reference proteome</keyword>
<protein>
    <submittedName>
        <fullName evidence="1">Uncharacterized protein</fullName>
    </submittedName>
</protein>
<name>A0A5E4R8K4_9NEOP</name>
<organism evidence="1 2">
    <name type="scientific">Leptidea sinapis</name>
    <dbReference type="NCBI Taxonomy" id="189913"/>
    <lineage>
        <taxon>Eukaryota</taxon>
        <taxon>Metazoa</taxon>
        <taxon>Ecdysozoa</taxon>
        <taxon>Arthropoda</taxon>
        <taxon>Hexapoda</taxon>
        <taxon>Insecta</taxon>
        <taxon>Pterygota</taxon>
        <taxon>Neoptera</taxon>
        <taxon>Endopterygota</taxon>
        <taxon>Lepidoptera</taxon>
        <taxon>Glossata</taxon>
        <taxon>Ditrysia</taxon>
        <taxon>Papilionoidea</taxon>
        <taxon>Pieridae</taxon>
        <taxon>Dismorphiinae</taxon>
        <taxon>Leptidea</taxon>
    </lineage>
</organism>
<gene>
    <name evidence="1" type="ORF">LSINAPIS_LOCUS15117</name>
</gene>
<sequence>MVGVNILPYTHVSGALFVTYVLPVTPRHSAALTAMSITCAVANAAAAAAAAAGAGKKAAQVQLQAELNNDDDWNKFLAKDGLLVSSRKAKADTIQSLKRFRNRSEPTWMLIANSEK</sequence>
<evidence type="ECO:0000313" key="2">
    <source>
        <dbReference type="Proteomes" id="UP000324832"/>
    </source>
</evidence>
<reference evidence="1 2" key="1">
    <citation type="submission" date="2017-07" db="EMBL/GenBank/DDBJ databases">
        <authorList>
            <person name="Talla V."/>
            <person name="Backstrom N."/>
        </authorList>
    </citation>
    <scope>NUCLEOTIDE SEQUENCE [LARGE SCALE GENOMIC DNA]</scope>
</reference>
<evidence type="ECO:0000313" key="1">
    <source>
        <dbReference type="EMBL" id="VVD05623.1"/>
    </source>
</evidence>